<feature type="domain" description="THAP-type" evidence="7">
    <location>
        <begin position="1"/>
        <end position="90"/>
    </location>
</feature>
<reference evidence="8 9" key="1">
    <citation type="journal article" date="2011" name="Science">
        <title>The ecoresponsive genome of Daphnia pulex.</title>
        <authorList>
            <person name="Colbourne J.K."/>
            <person name="Pfrender M.E."/>
            <person name="Gilbert D."/>
            <person name="Thomas W.K."/>
            <person name="Tucker A."/>
            <person name="Oakley T.H."/>
            <person name="Tokishita S."/>
            <person name="Aerts A."/>
            <person name="Arnold G.J."/>
            <person name="Basu M.K."/>
            <person name="Bauer D.J."/>
            <person name="Caceres C.E."/>
            <person name="Carmel L."/>
            <person name="Casola C."/>
            <person name="Choi J.H."/>
            <person name="Detter J.C."/>
            <person name="Dong Q."/>
            <person name="Dusheyko S."/>
            <person name="Eads B.D."/>
            <person name="Frohlich T."/>
            <person name="Geiler-Samerotte K.A."/>
            <person name="Gerlach D."/>
            <person name="Hatcher P."/>
            <person name="Jogdeo S."/>
            <person name="Krijgsveld J."/>
            <person name="Kriventseva E.V."/>
            <person name="Kultz D."/>
            <person name="Laforsch C."/>
            <person name="Lindquist E."/>
            <person name="Lopez J."/>
            <person name="Manak J.R."/>
            <person name="Muller J."/>
            <person name="Pangilinan J."/>
            <person name="Patwardhan R.P."/>
            <person name="Pitluck S."/>
            <person name="Pritham E.J."/>
            <person name="Rechtsteiner A."/>
            <person name="Rho M."/>
            <person name="Rogozin I.B."/>
            <person name="Sakarya O."/>
            <person name="Salamov A."/>
            <person name="Schaack S."/>
            <person name="Shapiro H."/>
            <person name="Shiga Y."/>
            <person name="Skalitzky C."/>
            <person name="Smith Z."/>
            <person name="Souvorov A."/>
            <person name="Sung W."/>
            <person name="Tang Z."/>
            <person name="Tsuchiya D."/>
            <person name="Tu H."/>
            <person name="Vos H."/>
            <person name="Wang M."/>
            <person name="Wolf Y.I."/>
            <person name="Yamagata H."/>
            <person name="Yamada T."/>
            <person name="Ye Y."/>
            <person name="Shaw J.R."/>
            <person name="Andrews J."/>
            <person name="Crease T.J."/>
            <person name="Tang H."/>
            <person name="Lucas S.M."/>
            <person name="Robertson H.M."/>
            <person name="Bork P."/>
            <person name="Koonin E.V."/>
            <person name="Zdobnov E.M."/>
            <person name="Grigoriev I.V."/>
            <person name="Lynch M."/>
            <person name="Boore J.L."/>
        </authorList>
    </citation>
    <scope>NUCLEOTIDE SEQUENCE [LARGE SCALE GENOMIC DNA]</scope>
</reference>
<keyword evidence="4 5" id="KW-0238">DNA-binding</keyword>
<evidence type="ECO:0000256" key="2">
    <source>
        <dbReference type="ARBA" id="ARBA00022771"/>
    </source>
</evidence>
<name>E9GCT6_DAPPU</name>
<evidence type="ECO:0000256" key="6">
    <source>
        <dbReference type="SAM" id="Coils"/>
    </source>
</evidence>
<dbReference type="OrthoDB" id="6500007at2759"/>
<evidence type="ECO:0000256" key="1">
    <source>
        <dbReference type="ARBA" id="ARBA00022723"/>
    </source>
</evidence>
<accession>E9GCT6</accession>
<keyword evidence="3" id="KW-0862">Zinc</keyword>
<dbReference type="InParanoid" id="E9GCT6"/>
<evidence type="ECO:0000259" key="7">
    <source>
        <dbReference type="PROSITE" id="PS50950"/>
    </source>
</evidence>
<dbReference type="HOGENOM" id="CLU_588310_0_0_1"/>
<dbReference type="AlphaFoldDB" id="E9GCT6"/>
<keyword evidence="2 5" id="KW-0863">Zinc-finger</keyword>
<organism evidence="8 9">
    <name type="scientific">Daphnia pulex</name>
    <name type="common">Water flea</name>
    <dbReference type="NCBI Taxonomy" id="6669"/>
    <lineage>
        <taxon>Eukaryota</taxon>
        <taxon>Metazoa</taxon>
        <taxon>Ecdysozoa</taxon>
        <taxon>Arthropoda</taxon>
        <taxon>Crustacea</taxon>
        <taxon>Branchiopoda</taxon>
        <taxon>Diplostraca</taxon>
        <taxon>Cladocera</taxon>
        <taxon>Anomopoda</taxon>
        <taxon>Daphniidae</taxon>
        <taxon>Daphnia</taxon>
    </lineage>
</organism>
<keyword evidence="6" id="KW-0175">Coiled coil</keyword>
<proteinExistence type="predicted"/>
<dbReference type="KEGG" id="dpx:DAPPUDRAFT_101239"/>
<protein>
    <recommendedName>
        <fullName evidence="7">THAP-type domain-containing protein</fullName>
    </recommendedName>
</protein>
<dbReference type="GO" id="GO:0003677">
    <property type="term" value="F:DNA binding"/>
    <property type="evidence" value="ECO:0007669"/>
    <property type="project" value="UniProtKB-UniRule"/>
</dbReference>
<evidence type="ECO:0000256" key="4">
    <source>
        <dbReference type="ARBA" id="ARBA00023125"/>
    </source>
</evidence>
<keyword evidence="1" id="KW-0479">Metal-binding</keyword>
<gene>
    <name evidence="8" type="ORF">DAPPUDRAFT_101239</name>
</gene>
<dbReference type="GO" id="GO:0008270">
    <property type="term" value="F:zinc ion binding"/>
    <property type="evidence" value="ECO:0007669"/>
    <property type="project" value="UniProtKB-KW"/>
</dbReference>
<evidence type="ECO:0000313" key="8">
    <source>
        <dbReference type="EMBL" id="EFX82808.1"/>
    </source>
</evidence>
<feature type="coiled-coil region" evidence="6">
    <location>
        <begin position="431"/>
        <end position="458"/>
    </location>
</feature>
<dbReference type="Proteomes" id="UP000000305">
    <property type="component" value="Unassembled WGS sequence"/>
</dbReference>
<evidence type="ECO:0000313" key="9">
    <source>
        <dbReference type="Proteomes" id="UP000000305"/>
    </source>
</evidence>
<sequence>MKIMCCYCGVYYAKGIFTIPSNNPAIEEEWKKQIPGCEELLKVNKNLPLCYNHFAETDVIKEDIYVINSKSVSVPRMKWSLAPNSVPSIFNDNSLSFGVSRLLKGGLQLQDASLSTKDCGTATASFEMDSSTMAINNNNSEVPVQQLLPYSTLQNQHNVKQSSIEINPPILYQPHEMNKGHKTTSEADISMDSSSTVIKRSLEQKTTTSGNTHLGCCDVEGISASSVGQFNHENLNVVVGGTTPTPVDGPIVGVFVMIPNSIKLPGENWYSMRGAEQILFCCEAIVKEEVVVIRKGVKIDVKAKSISFFVHQDALPLDKELPCGLYRNFDTVNSLNETLKIFDALPLCAGIDDVPCHFVKDCSTDFGIFKNGFWHSTACAVFPDSREVQGLCGSCFSFKQTLLLRYFQQGGNPSTPLANNKKYVVNKYLSNEELVKSKQETQKEIRILKQKLRRTESRLMVGLNQ</sequence>
<dbReference type="EMBL" id="GL732539">
    <property type="protein sequence ID" value="EFX82808.1"/>
    <property type="molecule type" value="Genomic_DNA"/>
</dbReference>
<dbReference type="PROSITE" id="PS50950">
    <property type="entry name" value="ZF_THAP"/>
    <property type="match status" value="1"/>
</dbReference>
<keyword evidence="9" id="KW-1185">Reference proteome</keyword>
<evidence type="ECO:0000256" key="3">
    <source>
        <dbReference type="ARBA" id="ARBA00022833"/>
    </source>
</evidence>
<dbReference type="InterPro" id="IPR006612">
    <property type="entry name" value="THAP_Znf"/>
</dbReference>
<evidence type="ECO:0000256" key="5">
    <source>
        <dbReference type="PROSITE-ProRule" id="PRU00309"/>
    </source>
</evidence>